<protein>
    <recommendedName>
        <fullName evidence="3">FCP1 homology domain-containing protein</fullName>
    </recommendedName>
</protein>
<gene>
    <name evidence="1" type="ORF">A2777_04880</name>
</gene>
<reference evidence="1 2" key="1">
    <citation type="journal article" date="2016" name="Nat. Commun.">
        <title>Thousands of microbial genomes shed light on interconnected biogeochemical processes in an aquifer system.</title>
        <authorList>
            <person name="Anantharaman K."/>
            <person name="Brown C.T."/>
            <person name="Hug L.A."/>
            <person name="Sharon I."/>
            <person name="Castelle C.J."/>
            <person name="Probst A.J."/>
            <person name="Thomas B.C."/>
            <person name="Singh A."/>
            <person name="Wilkins M.J."/>
            <person name="Karaoz U."/>
            <person name="Brodie E.L."/>
            <person name="Williams K.H."/>
            <person name="Hubbard S.S."/>
            <person name="Banfield J.F."/>
        </authorList>
    </citation>
    <scope>NUCLEOTIDE SEQUENCE [LARGE SCALE GENOMIC DNA]</scope>
</reference>
<dbReference type="AlphaFoldDB" id="A0A1F5Z487"/>
<dbReference type="Proteomes" id="UP000177354">
    <property type="component" value="Unassembled WGS sequence"/>
</dbReference>
<evidence type="ECO:0000313" key="1">
    <source>
        <dbReference type="EMBL" id="OGG07183.1"/>
    </source>
</evidence>
<sequence length="198" mass="24305">MKRRIKLGLDFDGVVAYNPFRLVRAPWAYFKRRILKVRKLTFFYPKNNLEKYIWKILHDSSILPANGTEILEELVTGKSVEAHLITGRYRFLNNHLYNFLDKYEMRNIFKSINFNKRDIQPHIFKEELIRKLGIEVFVEDNWDIVEYLSDKKRKYPNKVKIFWIYNLIDRYREYKYKYPYLEKALREIIKIYGYPISK</sequence>
<comment type="caution">
    <text evidence="1">The sequence shown here is derived from an EMBL/GenBank/DDBJ whole genome shotgun (WGS) entry which is preliminary data.</text>
</comment>
<accession>A0A1F5Z487</accession>
<evidence type="ECO:0008006" key="3">
    <source>
        <dbReference type="Google" id="ProtNLM"/>
    </source>
</evidence>
<name>A0A1F5Z487_9BACT</name>
<dbReference type="EMBL" id="MFJF01000010">
    <property type="protein sequence ID" value="OGG07183.1"/>
    <property type="molecule type" value="Genomic_DNA"/>
</dbReference>
<organism evidence="1 2">
    <name type="scientific">Candidatus Gottesmanbacteria bacterium RIFCSPHIGHO2_01_FULL_40_15</name>
    <dbReference type="NCBI Taxonomy" id="1798376"/>
    <lineage>
        <taxon>Bacteria</taxon>
        <taxon>Candidatus Gottesmaniibacteriota</taxon>
    </lineage>
</organism>
<evidence type="ECO:0000313" key="2">
    <source>
        <dbReference type="Proteomes" id="UP000177354"/>
    </source>
</evidence>
<proteinExistence type="predicted"/>